<evidence type="ECO:0000259" key="1">
    <source>
        <dbReference type="Pfam" id="PF14761"/>
    </source>
</evidence>
<organism evidence="2 3">
    <name type="scientific">Holothuria leucospilota</name>
    <name type="common">Black long sea cucumber</name>
    <name type="synonym">Mertensiothuria leucospilota</name>
    <dbReference type="NCBI Taxonomy" id="206669"/>
    <lineage>
        <taxon>Eukaryota</taxon>
        <taxon>Metazoa</taxon>
        <taxon>Echinodermata</taxon>
        <taxon>Eleutherozoa</taxon>
        <taxon>Echinozoa</taxon>
        <taxon>Holothuroidea</taxon>
        <taxon>Aspidochirotacea</taxon>
        <taxon>Aspidochirotida</taxon>
        <taxon>Holothuriidae</taxon>
        <taxon>Holothuria</taxon>
    </lineage>
</organism>
<reference evidence="2" key="1">
    <citation type="submission" date="2021-10" db="EMBL/GenBank/DDBJ databases">
        <title>Tropical sea cucumber genome reveals ecological adaptation and Cuvierian tubules defense mechanism.</title>
        <authorList>
            <person name="Chen T."/>
        </authorList>
    </citation>
    <scope>NUCLEOTIDE SEQUENCE</scope>
    <source>
        <strain evidence="2">Nanhai2018</strain>
        <tissue evidence="2">Muscle</tissue>
    </source>
</reference>
<accession>A0A9Q0YG76</accession>
<dbReference type="InterPro" id="IPR029437">
    <property type="entry name" value="HPS3_N"/>
</dbReference>
<gene>
    <name evidence="2" type="ORF">HOLleu_38601</name>
</gene>
<feature type="domain" description="BLOC-2 complex member HPS3 N-terminal" evidence="1">
    <location>
        <begin position="5"/>
        <end position="80"/>
    </location>
</feature>
<dbReference type="PANTHER" id="PTHR28633:SF1">
    <property type="entry name" value="BLOC-2 COMPLEX MEMBER HPS3"/>
    <property type="match status" value="1"/>
</dbReference>
<dbReference type="OrthoDB" id="10255480at2759"/>
<keyword evidence="3" id="KW-1185">Reference proteome</keyword>
<proteinExistence type="predicted"/>
<sequence>MVLVLSCHPFASQGVISPSKEPVKCLVSGDWVFVSLISNVTEVYKIIGSECILQTTIKNSGFVEEAVFCSKGNYLATLETNVSEDTPTVQIYPGILENRNVDEDTKAANVASTRLQLESIPVCLDCCPVSGNLAVAGNEFVVIFKCDLAETQSPVFTQLLNIHISYLNIKLLNIHENFLAMAADREVHVLYVASVIEGRSTNFPQHYKCAMDAILLPSILSEEIYFHRKNEIFELKGPLCIVPRTAILVQKTNKDGR</sequence>
<comment type="caution">
    <text evidence="2">The sequence shown here is derived from an EMBL/GenBank/DDBJ whole genome shotgun (WGS) entry which is preliminary data.</text>
</comment>
<name>A0A9Q0YG76_HOLLE</name>
<evidence type="ECO:0000313" key="2">
    <source>
        <dbReference type="EMBL" id="KAJ8021414.1"/>
    </source>
</evidence>
<dbReference type="AlphaFoldDB" id="A0A9Q0YG76"/>
<dbReference type="PANTHER" id="PTHR28633">
    <property type="entry name" value="HERMANSKY-PUDLAK SYNDROME 3 PROTEIN"/>
    <property type="match status" value="1"/>
</dbReference>
<feature type="domain" description="BLOC-2 complex member HPS3 N-terminal" evidence="1">
    <location>
        <begin position="115"/>
        <end position="203"/>
    </location>
</feature>
<dbReference type="InterPro" id="IPR017216">
    <property type="entry name" value="HPS3"/>
</dbReference>
<protein>
    <submittedName>
        <fullName evidence="2">Hermansky-Pudlak syndrome 3 protein-like</fullName>
    </submittedName>
</protein>
<dbReference type="GO" id="GO:0005737">
    <property type="term" value="C:cytoplasm"/>
    <property type="evidence" value="ECO:0007669"/>
    <property type="project" value="TreeGrafter"/>
</dbReference>
<dbReference type="EMBL" id="JAIZAY010000021">
    <property type="protein sequence ID" value="KAJ8021414.1"/>
    <property type="molecule type" value="Genomic_DNA"/>
</dbReference>
<dbReference type="Proteomes" id="UP001152320">
    <property type="component" value="Chromosome 21"/>
</dbReference>
<dbReference type="Pfam" id="PF14761">
    <property type="entry name" value="HPS3_N"/>
    <property type="match status" value="2"/>
</dbReference>
<evidence type="ECO:0000313" key="3">
    <source>
        <dbReference type="Proteomes" id="UP001152320"/>
    </source>
</evidence>